<evidence type="ECO:0000256" key="2">
    <source>
        <dbReference type="SAM" id="MobiDB-lite"/>
    </source>
</evidence>
<proteinExistence type="predicted"/>
<keyword evidence="7" id="KW-1185">Reference proteome</keyword>
<keyword evidence="4" id="KW-0732">Signal</keyword>
<evidence type="ECO:0000259" key="5">
    <source>
        <dbReference type="Pfam" id="PF13229"/>
    </source>
</evidence>
<gene>
    <name evidence="6" type="ORF">GCM10025881_20480</name>
</gene>
<evidence type="ECO:0000256" key="3">
    <source>
        <dbReference type="SAM" id="Phobius"/>
    </source>
</evidence>
<feature type="region of interest" description="Disordered" evidence="2">
    <location>
        <begin position="293"/>
        <end position="313"/>
    </location>
</feature>
<evidence type="ECO:0000313" key="7">
    <source>
        <dbReference type="Proteomes" id="UP001157034"/>
    </source>
</evidence>
<evidence type="ECO:0000256" key="4">
    <source>
        <dbReference type="SAM" id="SignalP"/>
    </source>
</evidence>
<dbReference type="SUPFAM" id="SSF51126">
    <property type="entry name" value="Pectin lyase-like"/>
    <property type="match status" value="1"/>
</dbReference>
<dbReference type="PANTHER" id="PTHR22990">
    <property type="entry name" value="F-BOX ONLY PROTEIN"/>
    <property type="match status" value="1"/>
</dbReference>
<feature type="chain" id="PRO_5045637896" description="Right handed beta helix domain-containing protein" evidence="4">
    <location>
        <begin position="20"/>
        <end position="562"/>
    </location>
</feature>
<feature type="region of interest" description="Disordered" evidence="2">
    <location>
        <begin position="373"/>
        <end position="411"/>
    </location>
</feature>
<comment type="caution">
    <text evidence="6">The sequence shown here is derived from an EMBL/GenBank/DDBJ whole genome shotgun (WGS) entry which is preliminary data.</text>
</comment>
<dbReference type="InterPro" id="IPR011050">
    <property type="entry name" value="Pectin_lyase_fold/virulence"/>
</dbReference>
<dbReference type="InterPro" id="IPR015919">
    <property type="entry name" value="Cadherin-like_sf"/>
</dbReference>
<keyword evidence="3" id="KW-1133">Transmembrane helix</keyword>
<dbReference type="EMBL" id="BSVB01000001">
    <property type="protein sequence ID" value="GMA95224.1"/>
    <property type="molecule type" value="Genomic_DNA"/>
</dbReference>
<dbReference type="SUPFAM" id="SSF49313">
    <property type="entry name" value="Cadherin-like"/>
    <property type="match status" value="1"/>
</dbReference>
<dbReference type="InterPro" id="IPR013783">
    <property type="entry name" value="Ig-like_fold"/>
</dbReference>
<dbReference type="Proteomes" id="UP001157034">
    <property type="component" value="Unassembled WGS sequence"/>
</dbReference>
<evidence type="ECO:0000313" key="6">
    <source>
        <dbReference type="EMBL" id="GMA95224.1"/>
    </source>
</evidence>
<dbReference type="PANTHER" id="PTHR22990:SF15">
    <property type="entry name" value="F-BOX ONLY PROTEIN 10"/>
    <property type="match status" value="1"/>
</dbReference>
<dbReference type="InterPro" id="IPR006626">
    <property type="entry name" value="PbH1"/>
</dbReference>
<dbReference type="Pfam" id="PF13229">
    <property type="entry name" value="Beta_helix"/>
    <property type="match status" value="1"/>
</dbReference>
<reference evidence="7" key="1">
    <citation type="journal article" date="2019" name="Int. J. Syst. Evol. Microbiol.">
        <title>The Global Catalogue of Microorganisms (GCM) 10K type strain sequencing project: providing services to taxonomists for standard genome sequencing and annotation.</title>
        <authorList>
            <consortium name="The Broad Institute Genomics Platform"/>
            <consortium name="The Broad Institute Genome Sequencing Center for Infectious Disease"/>
            <person name="Wu L."/>
            <person name="Ma J."/>
        </authorList>
    </citation>
    <scope>NUCLEOTIDE SEQUENCE [LARGE SCALE GENOMIC DNA]</scope>
    <source>
        <strain evidence="7">NBRC 108894</strain>
    </source>
</reference>
<protein>
    <recommendedName>
        <fullName evidence="5">Right handed beta helix domain-containing protein</fullName>
    </recommendedName>
</protein>
<feature type="signal peptide" evidence="4">
    <location>
        <begin position="1"/>
        <end position="19"/>
    </location>
</feature>
<dbReference type="NCBIfam" id="NF041518">
    <property type="entry name" value="choice_anch_Q"/>
    <property type="match status" value="1"/>
</dbReference>
<dbReference type="Gene3D" id="2.160.20.10">
    <property type="entry name" value="Single-stranded right-handed beta-helix, Pectin lyase-like"/>
    <property type="match status" value="1"/>
</dbReference>
<name>A0ABQ6K7G1_9MICO</name>
<dbReference type="InterPro" id="IPR059226">
    <property type="entry name" value="Choice_anch_Q_dom"/>
</dbReference>
<feature type="domain" description="Right handed beta helix" evidence="5">
    <location>
        <begin position="128"/>
        <end position="293"/>
    </location>
</feature>
<dbReference type="InterPro" id="IPR012334">
    <property type="entry name" value="Pectin_lyas_fold"/>
</dbReference>
<keyword evidence="3" id="KW-0472">Membrane</keyword>
<evidence type="ECO:0000256" key="1">
    <source>
        <dbReference type="ARBA" id="ARBA00022737"/>
    </source>
</evidence>
<keyword evidence="1" id="KW-0677">Repeat</keyword>
<dbReference type="Gene3D" id="2.60.40.10">
    <property type="entry name" value="Immunoglobulins"/>
    <property type="match status" value="1"/>
</dbReference>
<dbReference type="InterPro" id="IPR039448">
    <property type="entry name" value="Beta_helix"/>
</dbReference>
<keyword evidence="3" id="KW-0812">Transmembrane</keyword>
<feature type="transmembrane region" description="Helical" evidence="3">
    <location>
        <begin position="528"/>
        <end position="547"/>
    </location>
</feature>
<organism evidence="6 7">
    <name type="scientific">Pseudolysinimonas kribbensis</name>
    <dbReference type="NCBI Taxonomy" id="433641"/>
    <lineage>
        <taxon>Bacteria</taxon>
        <taxon>Bacillati</taxon>
        <taxon>Actinomycetota</taxon>
        <taxon>Actinomycetes</taxon>
        <taxon>Micrococcales</taxon>
        <taxon>Microbacteriaceae</taxon>
        <taxon>Pseudolysinimonas</taxon>
    </lineage>
</organism>
<dbReference type="SMART" id="SM00710">
    <property type="entry name" value="PbH1"/>
    <property type="match status" value="5"/>
</dbReference>
<dbReference type="InterPro" id="IPR051550">
    <property type="entry name" value="SCF-Subunits/Alg-Epimerases"/>
</dbReference>
<sequence length="562" mass="54044">MLLAAAIGMSLAVAAPAAAAGTDRYVAVSGSDAENDCTDASAPCRTIQYAVLQADSGDTIHIGAGSYDESVQIRMSLTLLGAGTSGASRTSVTGDGADAGITIDGTDTDGAPDVTIGSLDVSHVAGASGVSVDAATLVLEASTVVDNDEEGLRVTGTSASATVQDSSVSGNLDEGILVEGDASAHLVRSSVDDNARGGVVVLNGSATIDTSTLDGNLGAGTVAAAASATVAVTDSTISNTDPFSDGVPDYYGAAVLVLPGGAATVTGSTLDGNTGQGVLVLETGTASVSASTIAGTEPGQDDAIPSGGATKTGQGGSLTLTATIVGDNVAPNCSGTVGDGGYNLSDTASCGFSATGSISGGTASLANLAENGGPTKTRLPAKTGDAVDRIPSGTAGCASDATDQRGEPRLQGSGCDIGAVELGQPPLVVTPSVLPQGTVGQPYSTTLQASGGLGAPYTFALADGSSLPDGLTLSASGVISGTPTAAGTTSFTVAVDDPTFVPLTIVIAPATAPAALAESGADIPVTGLLGAGGIAVLLGIVLLLAFATRRAGDDGPTERASH</sequence>
<accession>A0ABQ6K7G1</accession>